<gene>
    <name evidence="1" type="ORF">LCGC14_2574450</name>
</gene>
<dbReference type="AlphaFoldDB" id="A0A0F9AGM9"/>
<reference evidence="1" key="1">
    <citation type="journal article" date="2015" name="Nature">
        <title>Complex archaea that bridge the gap between prokaryotes and eukaryotes.</title>
        <authorList>
            <person name="Spang A."/>
            <person name="Saw J.H."/>
            <person name="Jorgensen S.L."/>
            <person name="Zaremba-Niedzwiedzka K."/>
            <person name="Martijn J."/>
            <person name="Lind A.E."/>
            <person name="van Eijk R."/>
            <person name="Schleper C."/>
            <person name="Guy L."/>
            <person name="Ettema T.J."/>
        </authorList>
    </citation>
    <scope>NUCLEOTIDE SEQUENCE</scope>
</reference>
<sequence length="113" mass="13049">IISSDMKLKLEDLYEIFIDKLKTNLSSRRKEQIKNFVLTLSNVSFVNEKLVLDHTIGMFLIPLIKGAGEEYEESLIELKEKLENYELSNSVDLLSDVLYTGNQNFKHFSFSIA</sequence>
<feature type="non-terminal residue" evidence="1">
    <location>
        <position position="1"/>
    </location>
</feature>
<comment type="caution">
    <text evidence="1">The sequence shown here is derived from an EMBL/GenBank/DDBJ whole genome shotgun (WGS) entry which is preliminary data.</text>
</comment>
<evidence type="ECO:0000313" key="1">
    <source>
        <dbReference type="EMBL" id="KKL08580.1"/>
    </source>
</evidence>
<proteinExistence type="predicted"/>
<protein>
    <submittedName>
        <fullName evidence="1">Uncharacterized protein</fullName>
    </submittedName>
</protein>
<name>A0A0F9AGM9_9ZZZZ</name>
<dbReference type="EMBL" id="LAZR01042824">
    <property type="protein sequence ID" value="KKL08580.1"/>
    <property type="molecule type" value="Genomic_DNA"/>
</dbReference>
<organism evidence="1">
    <name type="scientific">marine sediment metagenome</name>
    <dbReference type="NCBI Taxonomy" id="412755"/>
    <lineage>
        <taxon>unclassified sequences</taxon>
        <taxon>metagenomes</taxon>
        <taxon>ecological metagenomes</taxon>
    </lineage>
</organism>
<accession>A0A0F9AGM9</accession>